<dbReference type="InterPro" id="IPR013159">
    <property type="entry name" value="DnaA_C"/>
</dbReference>
<dbReference type="Pfam" id="PF00308">
    <property type="entry name" value="Bac_DnaA"/>
    <property type="match status" value="1"/>
</dbReference>
<dbReference type="SMART" id="SM00760">
    <property type="entry name" value="Bac_DnaA_C"/>
    <property type="match status" value="1"/>
</dbReference>
<organism evidence="14 15">
    <name type="scientific">Candidatus Palibaumannia cicadellinicola</name>
    <dbReference type="NCBI Taxonomy" id="186490"/>
    <lineage>
        <taxon>Bacteria</taxon>
        <taxon>Pseudomonadati</taxon>
        <taxon>Pseudomonadota</taxon>
        <taxon>Gammaproteobacteria</taxon>
        <taxon>Candidatus Palibaumannia</taxon>
    </lineage>
</organism>
<evidence type="ECO:0000256" key="3">
    <source>
        <dbReference type="ARBA" id="ARBA00022705"/>
    </source>
</evidence>
<dbReference type="PATRIC" id="fig|186490.8.peg.113"/>
<evidence type="ECO:0000313" key="14">
    <source>
        <dbReference type="EMBL" id="AKZ65730.1"/>
    </source>
</evidence>
<dbReference type="Gene3D" id="3.40.50.300">
    <property type="entry name" value="P-loop containing nucleotide triphosphate hydrolases"/>
    <property type="match status" value="1"/>
</dbReference>
<comment type="caution">
    <text evidence="8">Lacks conserved residue(s) required for the propagation of feature annotation.</text>
</comment>
<dbReference type="NCBIfam" id="TIGR00362">
    <property type="entry name" value="DnaA"/>
    <property type="match status" value="1"/>
</dbReference>
<dbReference type="RefSeq" id="WP_053096561.1">
    <property type="nucleotide sequence ID" value="NZ_CP011787.1"/>
</dbReference>
<comment type="function">
    <text evidence="8 10">Plays an essential role in the initiation and regulation of chromosomal replication. ATP-DnaA binds to the origin of replication (oriC) to initiate formation of the DNA replication initiation complex once per cell cycle. Binds the DnaA box (a 9 base pair repeat at the origin) and separates the double-stranded (ds)DNA. Forms a right-handed helical filament on oriC DNA; dsDNA binds to the exterior of the filament while single-stranded (ss)DNA is stabiized in the filament's interior. The ATP-DnaA-oriC complex binds and stabilizes one strand of the AT-rich DNA unwinding element (DUE), permitting loading of DNA polymerase. After initiation quickly degrades to an ADP-DnaA complex that is not apt for DNA replication. Binds acidic phospholipids.</text>
</comment>
<evidence type="ECO:0000259" key="13">
    <source>
        <dbReference type="SMART" id="SM00760"/>
    </source>
</evidence>
<dbReference type="GO" id="GO:0006275">
    <property type="term" value="P:regulation of DNA replication"/>
    <property type="evidence" value="ECO:0007669"/>
    <property type="project" value="UniProtKB-UniRule"/>
</dbReference>
<dbReference type="GO" id="GO:0006270">
    <property type="term" value="P:DNA replication initiation"/>
    <property type="evidence" value="ECO:0007669"/>
    <property type="project" value="UniProtKB-UniRule"/>
</dbReference>
<dbReference type="Gene3D" id="1.10.8.60">
    <property type="match status" value="1"/>
</dbReference>
<keyword evidence="3 8" id="KW-0235">DNA replication</keyword>
<dbReference type="GO" id="GO:0003688">
    <property type="term" value="F:DNA replication origin binding"/>
    <property type="evidence" value="ECO:0007669"/>
    <property type="project" value="UniProtKB-UniRule"/>
</dbReference>
<dbReference type="PANTHER" id="PTHR30050:SF2">
    <property type="entry name" value="CHROMOSOMAL REPLICATION INITIATOR PROTEIN DNAA"/>
    <property type="match status" value="1"/>
</dbReference>
<protein>
    <recommendedName>
        <fullName evidence="8 9">Chromosomal replication initiator protein DnaA</fullName>
    </recommendedName>
</protein>
<dbReference type="InterPro" id="IPR018312">
    <property type="entry name" value="Chromosome_initiator_DnaA_CS"/>
</dbReference>
<comment type="similarity">
    <text evidence="1 8 11">Belongs to the DnaA family.</text>
</comment>
<dbReference type="PRINTS" id="PR00051">
    <property type="entry name" value="DNAA"/>
</dbReference>
<dbReference type="InterPro" id="IPR003593">
    <property type="entry name" value="AAA+_ATPase"/>
</dbReference>
<sequence>MSLSLWQQCLIQLQNNLSIHEFSMWILPLQAELSKKNELALYAPNQVVLDWVRNHYINKIKKLLLHFCGTKAPLLCFKVGSKSPNMTVLKKVLYYNSYINPKHTFDNFIADQSNRLALVAARTVADNPGLIYNPLFIYGPTGLGKTHLLHAVGNSLRQSNTKVVYIHAELFVKSMVKALKNNLIDEFKSYLRSVDTMIIDDIQFFANKARSQEELFHTFNALLEENKQIIITSNRYPQKITGLEDRLKSRFSWGLIVAIEHKLKIDTCVTFLIKKADDKHICLLGEVAVFMANQLNANISELEGALNLVIAHAKFTDSVITIDLVREALRDYLNLSKKLVTINNIQITVAEYYKIKVTDLFSKRRFRSVSRPRQMAMALSKLLTNHSLLEIGDFFGERDHTTVLYACRKIDQLRKENGNMQEDFYNLIKILSS</sequence>
<proteinExistence type="inferred from homology"/>
<accession>A0A0K2BK69</accession>
<feature type="binding site" evidence="8">
    <location>
        <position position="146"/>
    </location>
    <ligand>
        <name>ATP</name>
        <dbReference type="ChEBI" id="CHEBI:30616"/>
    </ligand>
</feature>
<dbReference type="GO" id="GO:0005524">
    <property type="term" value="F:ATP binding"/>
    <property type="evidence" value="ECO:0007669"/>
    <property type="project" value="UniProtKB-UniRule"/>
</dbReference>
<dbReference type="InterPro" id="IPR027417">
    <property type="entry name" value="P-loop_NTPase"/>
</dbReference>
<dbReference type="SMART" id="SM00382">
    <property type="entry name" value="AAA"/>
    <property type="match status" value="1"/>
</dbReference>
<evidence type="ECO:0000259" key="12">
    <source>
        <dbReference type="SMART" id="SM00382"/>
    </source>
</evidence>
<dbReference type="Gene3D" id="1.10.1750.10">
    <property type="match status" value="1"/>
</dbReference>
<dbReference type="Gene3D" id="3.30.300.180">
    <property type="match status" value="1"/>
</dbReference>
<dbReference type="InterPro" id="IPR038454">
    <property type="entry name" value="DnaA_N_sf"/>
</dbReference>
<feature type="domain" description="Chromosomal replication initiator DnaA C-terminal" evidence="13">
    <location>
        <begin position="341"/>
        <end position="410"/>
    </location>
</feature>
<dbReference type="GO" id="GO:0005737">
    <property type="term" value="C:cytoplasm"/>
    <property type="evidence" value="ECO:0007669"/>
    <property type="project" value="UniProtKB-SubCell"/>
</dbReference>
<dbReference type="InterPro" id="IPR013317">
    <property type="entry name" value="DnaA_dom"/>
</dbReference>
<dbReference type="PANTHER" id="PTHR30050">
    <property type="entry name" value="CHROMOSOMAL REPLICATION INITIATOR PROTEIN DNAA"/>
    <property type="match status" value="1"/>
</dbReference>
<evidence type="ECO:0000256" key="4">
    <source>
        <dbReference type="ARBA" id="ARBA00022741"/>
    </source>
</evidence>
<keyword evidence="2 8" id="KW-0963">Cytoplasm</keyword>
<comment type="subunit">
    <text evidence="8">Oligomerizes as a right-handed, spiral filament on DNA at oriC.</text>
</comment>
<evidence type="ECO:0000256" key="7">
    <source>
        <dbReference type="ARBA" id="ARBA00023125"/>
    </source>
</evidence>
<keyword evidence="7 8" id="KW-0238">DNA-binding</keyword>
<feature type="binding site" evidence="8">
    <location>
        <position position="142"/>
    </location>
    <ligand>
        <name>ATP</name>
        <dbReference type="ChEBI" id="CHEBI:30616"/>
    </ligand>
</feature>
<evidence type="ECO:0000256" key="10">
    <source>
        <dbReference type="RuleBase" id="RU000577"/>
    </source>
</evidence>
<dbReference type="AlphaFoldDB" id="A0A0K2BK69"/>
<feature type="binding site" evidence="8">
    <location>
        <position position="144"/>
    </location>
    <ligand>
        <name>ATP</name>
        <dbReference type="ChEBI" id="CHEBI:30616"/>
    </ligand>
</feature>
<keyword evidence="15" id="KW-1185">Reference proteome</keyword>
<dbReference type="GO" id="GO:0008289">
    <property type="term" value="F:lipid binding"/>
    <property type="evidence" value="ECO:0007669"/>
    <property type="project" value="UniProtKB-KW"/>
</dbReference>
<comment type="subcellular location">
    <subcellularLocation>
        <location evidence="8">Cytoplasm</location>
    </subcellularLocation>
</comment>
<dbReference type="GO" id="GO:0005886">
    <property type="term" value="C:plasma membrane"/>
    <property type="evidence" value="ECO:0007669"/>
    <property type="project" value="TreeGrafter"/>
</dbReference>
<dbReference type="InterPro" id="IPR010921">
    <property type="entry name" value="Trp_repressor/repl_initiator"/>
</dbReference>
<evidence type="ECO:0000256" key="8">
    <source>
        <dbReference type="HAMAP-Rule" id="MF_00377"/>
    </source>
</evidence>
<dbReference type="CDD" id="cd06571">
    <property type="entry name" value="Bac_DnaA_C"/>
    <property type="match status" value="1"/>
</dbReference>
<dbReference type="InterPro" id="IPR001957">
    <property type="entry name" value="Chromosome_initiator_DnaA"/>
</dbReference>
<dbReference type="FunFam" id="3.40.50.300:FF:000668">
    <property type="entry name" value="Chromosomal replication initiator protein DnaA"/>
    <property type="match status" value="1"/>
</dbReference>
<feature type="domain" description="AAA+ ATPase" evidence="12">
    <location>
        <begin position="131"/>
        <end position="260"/>
    </location>
</feature>
<evidence type="ECO:0000256" key="9">
    <source>
        <dbReference type="NCBIfam" id="TIGR00362"/>
    </source>
</evidence>
<dbReference type="SUPFAM" id="SSF52540">
    <property type="entry name" value="P-loop containing nucleoside triphosphate hydrolases"/>
    <property type="match status" value="1"/>
</dbReference>
<dbReference type="PROSITE" id="PS01008">
    <property type="entry name" value="DNAA"/>
    <property type="match status" value="1"/>
</dbReference>
<evidence type="ECO:0000313" key="15">
    <source>
        <dbReference type="Proteomes" id="UP000056466"/>
    </source>
</evidence>
<dbReference type="HAMAP" id="MF_00377">
    <property type="entry name" value="DnaA_bact"/>
    <property type="match status" value="1"/>
</dbReference>
<evidence type="ECO:0000256" key="6">
    <source>
        <dbReference type="ARBA" id="ARBA00023121"/>
    </source>
</evidence>
<dbReference type="Pfam" id="PF08299">
    <property type="entry name" value="Bac_DnaA_C"/>
    <property type="match status" value="1"/>
</dbReference>
<dbReference type="Proteomes" id="UP000056466">
    <property type="component" value="Chromosome"/>
</dbReference>
<dbReference type="InterPro" id="IPR024633">
    <property type="entry name" value="DnaA_N_dom"/>
</dbReference>
<dbReference type="CDD" id="cd00009">
    <property type="entry name" value="AAA"/>
    <property type="match status" value="1"/>
</dbReference>
<dbReference type="KEGG" id="bcig:AB162_111"/>
<keyword evidence="6 8" id="KW-0446">Lipid-binding</keyword>
<dbReference type="InterPro" id="IPR020591">
    <property type="entry name" value="Chromosome_initiator_DnaA-like"/>
</dbReference>
<evidence type="ECO:0000256" key="2">
    <source>
        <dbReference type="ARBA" id="ARBA00022490"/>
    </source>
</evidence>
<dbReference type="SUPFAM" id="SSF48295">
    <property type="entry name" value="TrpR-like"/>
    <property type="match status" value="1"/>
</dbReference>
<feature type="region of interest" description="Domain IV, binds dsDNA" evidence="8">
    <location>
        <begin position="314"/>
        <end position="433"/>
    </location>
</feature>
<keyword evidence="4 8" id="KW-0547">Nucleotide-binding</keyword>
<dbReference type="Pfam" id="PF11638">
    <property type="entry name" value="DnaA_N"/>
    <property type="match status" value="1"/>
</dbReference>
<evidence type="ECO:0000256" key="5">
    <source>
        <dbReference type="ARBA" id="ARBA00022840"/>
    </source>
</evidence>
<dbReference type="OrthoDB" id="9807019at2"/>
<name>A0A0K2BK69_9GAMM</name>
<evidence type="ECO:0000256" key="11">
    <source>
        <dbReference type="RuleBase" id="RU004227"/>
    </source>
</evidence>
<keyword evidence="5 8" id="KW-0067">ATP-binding</keyword>
<reference evidence="14 15" key="1">
    <citation type="submission" date="2015-06" db="EMBL/GenBank/DDBJ databases">
        <title>Lineage-specific patterns of genome deterioration in obligate symbionts.</title>
        <authorList>
            <person name="Bennett G.M."/>
            <person name="McCutcheon J.P."/>
            <person name="McDonald B.R."/>
            <person name="Moran N.A."/>
        </authorList>
    </citation>
    <scope>NUCLEOTIDE SEQUENCE [LARGE SCALE GENOMIC DNA]</scope>
    <source>
        <strain evidence="14 15">B-GSS</strain>
    </source>
</reference>
<feature type="region of interest" description="Domain I, interacts with DnaA modulators" evidence="8">
    <location>
        <begin position="1"/>
        <end position="81"/>
    </location>
</feature>
<dbReference type="EMBL" id="CP011787">
    <property type="protein sequence ID" value="AKZ65730.1"/>
    <property type="molecule type" value="Genomic_DNA"/>
</dbReference>
<evidence type="ECO:0000256" key="1">
    <source>
        <dbReference type="ARBA" id="ARBA00006583"/>
    </source>
</evidence>
<comment type="domain">
    <text evidence="8">Domain I is involved in oligomerization and binding regulators, domain II is flexibile and of varying length in different bacteria, domain III forms the AAA+ region, while domain IV binds dsDNA.</text>
</comment>
<feature type="binding site" evidence="8">
    <location>
        <position position="145"/>
    </location>
    <ligand>
        <name>ATP</name>
        <dbReference type="ChEBI" id="CHEBI:30616"/>
    </ligand>
</feature>
<gene>
    <name evidence="8 14" type="primary">dnaA</name>
    <name evidence="14" type="ORF">AB162_111</name>
</gene>